<protein>
    <recommendedName>
        <fullName evidence="3">Vitellogenin</fullName>
    </recommendedName>
</protein>
<feature type="non-terminal residue" evidence="1">
    <location>
        <position position="211"/>
    </location>
</feature>
<dbReference type="Pfam" id="PF02336">
    <property type="entry name" value="Denso_VP4"/>
    <property type="match status" value="1"/>
</dbReference>
<comment type="caution">
    <text evidence="1">The sequence shown here is derived from an EMBL/GenBank/DDBJ whole genome shotgun (WGS) entry which is preliminary data.</text>
</comment>
<dbReference type="AlphaFoldDB" id="A0ABD2MLR9"/>
<sequence length="211" mass="23187">MYGLKSPTDTNFASHVPAYCTNHELVLQRYYTVYTPKGGSCGFPPFCHLTSEFNAVETTGTTILEMDYAFNRAPLTESHDIVTGQTCYEDTGIVNTCIGTEHVDLQVMQSNRSLLDSEAPQLSATLSYETTQEGAVAKNAKIADMVYYKFPMEQSGVFQNIPGFVSDVSVQPSIHVGIKAVPQLSTSTNNVVATEWADTQVYWCVEASLHC</sequence>
<accession>A0ABD2MLR9</accession>
<dbReference type="EMBL" id="JABFTP020000001">
    <property type="protein sequence ID" value="KAL3267302.1"/>
    <property type="molecule type" value="Genomic_DNA"/>
</dbReference>
<name>A0ABD2MLR9_9CUCU</name>
<reference evidence="1 2" key="1">
    <citation type="journal article" date="2021" name="BMC Biol.">
        <title>Horizontally acquired antibacterial genes associated with adaptive radiation of ladybird beetles.</title>
        <authorList>
            <person name="Li H.S."/>
            <person name="Tang X.F."/>
            <person name="Huang Y.H."/>
            <person name="Xu Z.Y."/>
            <person name="Chen M.L."/>
            <person name="Du X.Y."/>
            <person name="Qiu B.Y."/>
            <person name="Chen P.T."/>
            <person name="Zhang W."/>
            <person name="Slipinski A."/>
            <person name="Escalona H.E."/>
            <person name="Waterhouse R.M."/>
            <person name="Zwick A."/>
            <person name="Pang H."/>
        </authorList>
    </citation>
    <scope>NUCLEOTIDE SEQUENCE [LARGE SCALE GENOMIC DNA]</scope>
    <source>
        <strain evidence="1">SYSU2018</strain>
    </source>
</reference>
<keyword evidence="2" id="KW-1185">Reference proteome</keyword>
<dbReference type="InterPro" id="IPR003433">
    <property type="entry name" value="Capsid_VP4_densovirus"/>
</dbReference>
<evidence type="ECO:0008006" key="3">
    <source>
        <dbReference type="Google" id="ProtNLM"/>
    </source>
</evidence>
<gene>
    <name evidence="1" type="ORF">HHI36_011433</name>
</gene>
<evidence type="ECO:0000313" key="1">
    <source>
        <dbReference type="EMBL" id="KAL3267302.1"/>
    </source>
</evidence>
<dbReference type="Proteomes" id="UP001516400">
    <property type="component" value="Unassembled WGS sequence"/>
</dbReference>
<dbReference type="SUPFAM" id="SSF88645">
    <property type="entry name" value="ssDNA viruses"/>
    <property type="match status" value="1"/>
</dbReference>
<organism evidence="1 2">
    <name type="scientific">Cryptolaemus montrouzieri</name>
    <dbReference type="NCBI Taxonomy" id="559131"/>
    <lineage>
        <taxon>Eukaryota</taxon>
        <taxon>Metazoa</taxon>
        <taxon>Ecdysozoa</taxon>
        <taxon>Arthropoda</taxon>
        <taxon>Hexapoda</taxon>
        <taxon>Insecta</taxon>
        <taxon>Pterygota</taxon>
        <taxon>Neoptera</taxon>
        <taxon>Endopterygota</taxon>
        <taxon>Coleoptera</taxon>
        <taxon>Polyphaga</taxon>
        <taxon>Cucujiformia</taxon>
        <taxon>Coccinelloidea</taxon>
        <taxon>Coccinellidae</taxon>
        <taxon>Scymninae</taxon>
        <taxon>Scymnini</taxon>
        <taxon>Cryptolaemus</taxon>
    </lineage>
</organism>
<evidence type="ECO:0000313" key="2">
    <source>
        <dbReference type="Proteomes" id="UP001516400"/>
    </source>
</evidence>
<proteinExistence type="predicted"/>
<dbReference type="InterPro" id="IPR016184">
    <property type="entry name" value="Capsid/spike_ssDNA_virus"/>
</dbReference>